<keyword evidence="8" id="KW-1185">Reference proteome</keyword>
<dbReference type="Gene3D" id="3.50.50.60">
    <property type="entry name" value="FAD/NAD(P)-binding domain"/>
    <property type="match status" value="2"/>
</dbReference>
<dbReference type="Pfam" id="PF01593">
    <property type="entry name" value="Amino_oxidase"/>
    <property type="match status" value="1"/>
</dbReference>
<evidence type="ECO:0000256" key="4">
    <source>
        <dbReference type="RuleBase" id="RU362075"/>
    </source>
</evidence>
<keyword evidence="2 4" id="KW-0125">Carotenoid biosynthesis</keyword>
<reference evidence="7 8" key="1">
    <citation type="submission" date="2021-02" db="EMBL/GenBank/DDBJ databases">
        <title>Complete Genome Sequence of Arcanobacterium phocisimile strain DSM 26142T from a harbour seal.</title>
        <authorList>
            <person name="Borowiak M."/>
            <person name="Alssahen M."/>
            <person name="Malorny B."/>
            <person name="Laemmler C."/>
            <person name="Siebert U."/>
            <person name="Ploetz M."/>
            <person name="Abdulmawjood A."/>
        </authorList>
    </citation>
    <scope>NUCLEOTIDE SEQUENCE [LARGE SCALE GENOMIC DNA]</scope>
    <source>
        <strain evidence="7 8">DSM 26142</strain>
    </source>
</reference>
<feature type="compositionally biased region" description="Basic and acidic residues" evidence="5">
    <location>
        <begin position="564"/>
        <end position="574"/>
    </location>
</feature>
<feature type="region of interest" description="Disordered" evidence="5">
    <location>
        <begin position="1"/>
        <end position="22"/>
    </location>
</feature>
<accession>A0ABX7IG72</accession>
<dbReference type="PANTHER" id="PTHR43734">
    <property type="entry name" value="PHYTOENE DESATURASE"/>
    <property type="match status" value="1"/>
</dbReference>
<dbReference type="Proteomes" id="UP000602653">
    <property type="component" value="Chromosome"/>
</dbReference>
<dbReference type="NCBIfam" id="TIGR02734">
    <property type="entry name" value="crtI_fam"/>
    <property type="match status" value="1"/>
</dbReference>
<sequence>MRSTRYPHVTKKPSPSTKGATAQPRAVVIGGGIAGIATAGLLARDGYAVDLLEQNPHVGGRVDQLKLDGFTFDLGPTWYLMPEVFEHYFALLGADINDYLKLEKLDPAYRLYLPDGQSLDVRSGVENAKQLFESREPGSGERLERHLASAEHTYELALRNFLYTNFQSVLPWLNPDILTGIPRLLTLLTQSLEAQAKTVADDPVLQQLLTFHAVFLSAAPDMVPSMYHLMTHLDLGDGVLYPKGGLRALVSAMEERVRELGVQIHTNTTATKISTTPGGRGLTKATVSGVEAIGPTGALSFPADVVVGAGDLWGIETKLLPENLQSYPQSYWEKSTDGIGTVLATLGVSGELPQLAHHSFFFTSDWKANFKAIFEGNQTIPNPASTYVCRASASDSAVAPEGHEALFLLIPVTADPQIGAGSLTRTTGYVGPEATSVNQSEMTDEAISRAGDSQVETAVDNAIAQISQWANIPDLAERIVLRRTIGPADHLALYGSFHGNALGQAHTLGQSAFLRARSASQKIDGLVYAGQTTAPGIGVPMALISAENVLKRLHGDTSVGPVPEPKDAPRRSRLDPSVAE</sequence>
<evidence type="ECO:0000256" key="5">
    <source>
        <dbReference type="SAM" id="MobiDB-lite"/>
    </source>
</evidence>
<evidence type="ECO:0000256" key="3">
    <source>
        <dbReference type="ARBA" id="ARBA00023002"/>
    </source>
</evidence>
<feature type="domain" description="Amine oxidase" evidence="6">
    <location>
        <begin position="33"/>
        <end position="548"/>
    </location>
</feature>
<keyword evidence="3 4" id="KW-0560">Oxidoreductase</keyword>
<name>A0ABX7IG72_9ACTO</name>
<dbReference type="InterPro" id="IPR002937">
    <property type="entry name" value="Amino_oxidase"/>
</dbReference>
<evidence type="ECO:0000256" key="1">
    <source>
        <dbReference type="ARBA" id="ARBA00004829"/>
    </source>
</evidence>
<dbReference type="EMBL" id="CP070228">
    <property type="protein sequence ID" value="QRV01755.1"/>
    <property type="molecule type" value="Genomic_DNA"/>
</dbReference>
<evidence type="ECO:0000313" key="8">
    <source>
        <dbReference type="Proteomes" id="UP000602653"/>
    </source>
</evidence>
<evidence type="ECO:0000259" key="6">
    <source>
        <dbReference type="Pfam" id="PF01593"/>
    </source>
</evidence>
<protein>
    <submittedName>
        <fullName evidence="7">Phytoene desaturase</fullName>
    </submittedName>
</protein>
<gene>
    <name evidence="7" type="primary">crtI</name>
    <name evidence="7" type="ORF">JTE88_06570</name>
</gene>
<dbReference type="InterPro" id="IPR014105">
    <property type="entry name" value="Carotenoid/retinoid_OxRdtase"/>
</dbReference>
<feature type="region of interest" description="Disordered" evidence="5">
    <location>
        <begin position="555"/>
        <end position="580"/>
    </location>
</feature>
<dbReference type="PANTHER" id="PTHR43734:SF1">
    <property type="entry name" value="PHYTOENE DESATURASE"/>
    <property type="match status" value="1"/>
</dbReference>
<dbReference type="RefSeq" id="WP_204423756.1">
    <property type="nucleotide sequence ID" value="NZ_CP070228.1"/>
</dbReference>
<dbReference type="InterPro" id="IPR036188">
    <property type="entry name" value="FAD/NAD-bd_sf"/>
</dbReference>
<organism evidence="7 8">
    <name type="scientific">Arcanobacterium phocisimile</name>
    <dbReference type="NCBI Taxonomy" id="1302235"/>
    <lineage>
        <taxon>Bacteria</taxon>
        <taxon>Bacillati</taxon>
        <taxon>Actinomycetota</taxon>
        <taxon>Actinomycetes</taxon>
        <taxon>Actinomycetales</taxon>
        <taxon>Actinomycetaceae</taxon>
        <taxon>Arcanobacterium</taxon>
    </lineage>
</organism>
<comment type="pathway">
    <text evidence="1 4">Carotenoid biosynthesis.</text>
</comment>
<evidence type="ECO:0000256" key="2">
    <source>
        <dbReference type="ARBA" id="ARBA00022746"/>
    </source>
</evidence>
<comment type="similarity">
    <text evidence="4">Belongs to the carotenoid/retinoid oxidoreductase family.</text>
</comment>
<evidence type="ECO:0000313" key="7">
    <source>
        <dbReference type="EMBL" id="QRV01755.1"/>
    </source>
</evidence>
<proteinExistence type="inferred from homology"/>
<dbReference type="SUPFAM" id="SSF51905">
    <property type="entry name" value="FAD/NAD(P)-binding domain"/>
    <property type="match status" value="1"/>
</dbReference>